<dbReference type="InterPro" id="IPR055135">
    <property type="entry name" value="PRMT_dom"/>
</dbReference>
<evidence type="ECO:0000313" key="6">
    <source>
        <dbReference type="Proteomes" id="UP000504634"/>
    </source>
</evidence>
<keyword evidence="3 4" id="KW-0949">S-adenosyl-L-methionine</keyword>
<gene>
    <name evidence="7" type="primary">LOC115621638</name>
</gene>
<keyword evidence="2 4" id="KW-0808">Transferase</keyword>
<dbReference type="GO" id="GO:0042054">
    <property type="term" value="F:histone methyltransferase activity"/>
    <property type="evidence" value="ECO:0007669"/>
    <property type="project" value="TreeGrafter"/>
</dbReference>
<dbReference type="Pfam" id="PF22528">
    <property type="entry name" value="PRMT_C"/>
    <property type="match status" value="1"/>
</dbReference>
<accession>A0A6J2T594</accession>
<feature type="domain" description="Protein arginine N-methyltransferase" evidence="5">
    <location>
        <begin position="183"/>
        <end position="341"/>
    </location>
</feature>
<dbReference type="CTD" id="41699"/>
<dbReference type="GO" id="GO:0005634">
    <property type="term" value="C:nucleus"/>
    <property type="evidence" value="ECO:0007669"/>
    <property type="project" value="TreeGrafter"/>
</dbReference>
<dbReference type="GeneID" id="115621638"/>
<proteinExistence type="predicted"/>
<dbReference type="AlphaFoldDB" id="A0A6J2T594"/>
<organism evidence="6 7">
    <name type="scientific">Drosophila lebanonensis</name>
    <name type="common">Fruit fly</name>
    <name type="synonym">Scaptodrosophila lebanonensis</name>
    <dbReference type="NCBI Taxonomy" id="7225"/>
    <lineage>
        <taxon>Eukaryota</taxon>
        <taxon>Metazoa</taxon>
        <taxon>Ecdysozoa</taxon>
        <taxon>Arthropoda</taxon>
        <taxon>Hexapoda</taxon>
        <taxon>Insecta</taxon>
        <taxon>Pterygota</taxon>
        <taxon>Neoptera</taxon>
        <taxon>Endopterygota</taxon>
        <taxon>Diptera</taxon>
        <taxon>Brachycera</taxon>
        <taxon>Muscomorpha</taxon>
        <taxon>Ephydroidea</taxon>
        <taxon>Drosophilidae</taxon>
        <taxon>Scaptodrosophila</taxon>
    </lineage>
</organism>
<dbReference type="CDD" id="cd02440">
    <property type="entry name" value="AdoMet_MTases"/>
    <property type="match status" value="1"/>
</dbReference>
<evidence type="ECO:0000256" key="3">
    <source>
        <dbReference type="ARBA" id="ARBA00022691"/>
    </source>
</evidence>
<dbReference type="PANTHER" id="PTHR11006">
    <property type="entry name" value="PROTEIN ARGININE N-METHYLTRANSFERASE"/>
    <property type="match status" value="1"/>
</dbReference>
<dbReference type="Proteomes" id="UP000504634">
    <property type="component" value="Unplaced"/>
</dbReference>
<dbReference type="OrthoDB" id="7848332at2759"/>
<dbReference type="Gene3D" id="2.70.160.11">
    <property type="entry name" value="Hnrnp arginine n-methyltransferase1"/>
    <property type="match status" value="1"/>
</dbReference>
<name>A0A6J2T594_DROLE</name>
<dbReference type="Pfam" id="PF06325">
    <property type="entry name" value="PrmA"/>
    <property type="match status" value="1"/>
</dbReference>
<dbReference type="GO" id="GO:0035242">
    <property type="term" value="F:protein-arginine omega-N asymmetric methyltransferase activity"/>
    <property type="evidence" value="ECO:0007669"/>
    <property type="project" value="TreeGrafter"/>
</dbReference>
<sequence>MEYAELYGLSTLEPVIEMWEEEAQAESEYNAEEQRINRENALDRSDWHQGLLKDKVTILAFSKVISNYKHYFAGKTVLDVGCGIGILSLFAAEAGAARVIGIEGRSRLADLAKGAIFENQCEEVVEVVKHASDQMTVLGGIEKFDIIISDWMGQALFSNSLFHNVLRARDKWLKNGGVILPNVANLYIAGITDDGHHEHCVNFWNDVQGFDMSCIGGTVLKSPTIDSVSMPQVLTNACIVYSVNLQSATNSPRKIRSDFKLQAQRTGTIDAFVVYFDVFFMVSRLEAPVSISTSPQSPRTHWRQTILPLDAGLHVQPSQFVQGSFGMMPSKRDANISDFELTILSEGSGRQVETYKKFYNNQKAQK</sequence>
<protein>
    <submittedName>
        <fullName evidence="7">Protein arginine N-methyltransferase 1</fullName>
    </submittedName>
</protein>
<reference evidence="7" key="1">
    <citation type="submission" date="2025-08" db="UniProtKB">
        <authorList>
            <consortium name="RefSeq"/>
        </authorList>
    </citation>
    <scope>IDENTIFICATION</scope>
    <source>
        <strain evidence="7">11010-0011.00</strain>
        <tissue evidence="7">Whole body</tissue>
    </source>
</reference>
<evidence type="ECO:0000256" key="1">
    <source>
        <dbReference type="ARBA" id="ARBA00022603"/>
    </source>
</evidence>
<dbReference type="GO" id="GO:0032259">
    <property type="term" value="P:methylation"/>
    <property type="evidence" value="ECO:0007669"/>
    <property type="project" value="UniProtKB-KW"/>
</dbReference>
<evidence type="ECO:0000256" key="2">
    <source>
        <dbReference type="ARBA" id="ARBA00022679"/>
    </source>
</evidence>
<evidence type="ECO:0000259" key="5">
    <source>
        <dbReference type="Pfam" id="PF22528"/>
    </source>
</evidence>
<keyword evidence="1 4" id="KW-0489">Methyltransferase</keyword>
<dbReference type="PROSITE" id="PS51678">
    <property type="entry name" value="SAM_MT_PRMT"/>
    <property type="match status" value="1"/>
</dbReference>
<dbReference type="PANTHER" id="PTHR11006:SF124">
    <property type="entry name" value="ARGININE METHYLTRANSFERASE 1-RELATED"/>
    <property type="match status" value="1"/>
</dbReference>
<evidence type="ECO:0000256" key="4">
    <source>
        <dbReference type="PROSITE-ProRule" id="PRU01015"/>
    </source>
</evidence>
<keyword evidence="6" id="KW-1185">Reference proteome</keyword>
<dbReference type="GO" id="GO:0035241">
    <property type="term" value="F:protein-arginine omega-N monomethyltransferase activity"/>
    <property type="evidence" value="ECO:0007669"/>
    <property type="project" value="TreeGrafter"/>
</dbReference>
<dbReference type="SUPFAM" id="SSF53335">
    <property type="entry name" value="S-adenosyl-L-methionine-dependent methyltransferases"/>
    <property type="match status" value="1"/>
</dbReference>
<dbReference type="InterPro" id="IPR025799">
    <property type="entry name" value="Arg_MeTrfase"/>
</dbReference>
<dbReference type="InterPro" id="IPR029063">
    <property type="entry name" value="SAM-dependent_MTases_sf"/>
</dbReference>
<evidence type="ECO:0000313" key="7">
    <source>
        <dbReference type="RefSeq" id="XP_030371199.1"/>
    </source>
</evidence>
<dbReference type="RefSeq" id="XP_030371199.1">
    <property type="nucleotide sequence ID" value="XM_030515339.1"/>
</dbReference>
<dbReference type="Gene3D" id="3.40.50.150">
    <property type="entry name" value="Vaccinia Virus protein VP39"/>
    <property type="match status" value="1"/>
</dbReference>